<name>A0ACA9K4F1_9GLOM</name>
<protein>
    <submittedName>
        <fullName evidence="1">13500_t:CDS:1</fullName>
    </submittedName>
</protein>
<sequence>MTSTKTDPIDDIGTIFEVFSSPTIESPYLNNIVNYINVRNLDTNYHQPISSVETSVISTLPSINTSPRSSIFQSFSPRTSVPSSPIGHQRMNSSETTSSSYRDSGYFRDTLTRENMSAQRTIKELEKKVAELTIEIERLKPEHQESIDLNRQHVRRIKQLETELSQVKIVNKTMLEDNKKHQSMLNDKDAEFRKLKELYESELAKNAALGNKNVSDSSDLDVEINHSGVSLVGERVHKECDHTLIEELQNEIKILKDDNQSMNQYIQKMLNRIMEVDGFEETLATNWSPESHQKKLSKANDRVSNPVSPPSPITSNDSLKKPIPSRPRNNSLSDFKFPSNSSVNSLSSPTSTTSKFSLTPLTTTLINSLSSPTSKDEIIDDKDSTVPTTRKLHTSDDYSAVNQRPSANVPRRSQTMNNGSNKRFSILKWGSYAFGTNAAALAAAKKEDPRMKPILLVEKNRE</sequence>
<dbReference type="Proteomes" id="UP000789366">
    <property type="component" value="Unassembled WGS sequence"/>
</dbReference>
<gene>
    <name evidence="1" type="ORF">SPELUC_LOCUS836</name>
</gene>
<evidence type="ECO:0000313" key="1">
    <source>
        <dbReference type="EMBL" id="CAG8451800.1"/>
    </source>
</evidence>
<comment type="caution">
    <text evidence="1">The sequence shown here is derived from an EMBL/GenBank/DDBJ whole genome shotgun (WGS) entry which is preliminary data.</text>
</comment>
<accession>A0ACA9K4F1</accession>
<organism evidence="1 2">
    <name type="scientific">Cetraspora pellucida</name>
    <dbReference type="NCBI Taxonomy" id="1433469"/>
    <lineage>
        <taxon>Eukaryota</taxon>
        <taxon>Fungi</taxon>
        <taxon>Fungi incertae sedis</taxon>
        <taxon>Mucoromycota</taxon>
        <taxon>Glomeromycotina</taxon>
        <taxon>Glomeromycetes</taxon>
        <taxon>Diversisporales</taxon>
        <taxon>Gigasporaceae</taxon>
        <taxon>Cetraspora</taxon>
    </lineage>
</organism>
<keyword evidence="2" id="KW-1185">Reference proteome</keyword>
<reference evidence="1" key="1">
    <citation type="submission" date="2021-06" db="EMBL/GenBank/DDBJ databases">
        <authorList>
            <person name="Kallberg Y."/>
            <person name="Tangrot J."/>
            <person name="Rosling A."/>
        </authorList>
    </citation>
    <scope>NUCLEOTIDE SEQUENCE</scope>
    <source>
        <strain evidence="1">28 12/20/2015</strain>
    </source>
</reference>
<dbReference type="EMBL" id="CAJVPW010000367">
    <property type="protein sequence ID" value="CAG8451800.1"/>
    <property type="molecule type" value="Genomic_DNA"/>
</dbReference>
<evidence type="ECO:0000313" key="2">
    <source>
        <dbReference type="Proteomes" id="UP000789366"/>
    </source>
</evidence>
<proteinExistence type="predicted"/>